<feature type="compositionally biased region" description="Pro residues" evidence="1">
    <location>
        <begin position="10"/>
        <end position="47"/>
    </location>
</feature>
<name>A0ABQ2NA78_9ACTN</name>
<protein>
    <recommendedName>
        <fullName evidence="3">DUF4190 domain-containing protein</fullName>
    </recommendedName>
</protein>
<comment type="caution">
    <text evidence="4">The sequence shown here is derived from an EMBL/GenBank/DDBJ whole genome shotgun (WGS) entry which is preliminary data.</text>
</comment>
<dbReference type="RefSeq" id="WP_188783989.1">
    <property type="nucleotide sequence ID" value="NZ_BMNI01000004.1"/>
</dbReference>
<evidence type="ECO:0000313" key="5">
    <source>
        <dbReference type="Proteomes" id="UP000655410"/>
    </source>
</evidence>
<proteinExistence type="predicted"/>
<dbReference type="Pfam" id="PF13828">
    <property type="entry name" value="DUF4190"/>
    <property type="match status" value="1"/>
</dbReference>
<feature type="transmembrane region" description="Helical" evidence="2">
    <location>
        <begin position="71"/>
        <end position="102"/>
    </location>
</feature>
<evidence type="ECO:0000313" key="4">
    <source>
        <dbReference type="EMBL" id="GGO90206.1"/>
    </source>
</evidence>
<feature type="domain" description="DUF4190" evidence="3">
    <location>
        <begin position="71"/>
        <end position="140"/>
    </location>
</feature>
<keyword evidence="2" id="KW-0812">Transmembrane</keyword>
<gene>
    <name evidence="4" type="ORF">GCM10011584_21480</name>
</gene>
<evidence type="ECO:0000259" key="3">
    <source>
        <dbReference type="Pfam" id="PF13828"/>
    </source>
</evidence>
<keyword evidence="5" id="KW-1185">Reference proteome</keyword>
<sequence length="162" mass="16449">MSTPEYPGQPEQPPTEPTVPLPPTHHPYGAVPPQPPQPPQPPAYGSMPPMPPVAPPGYYGGYAPAAPTDGLAIASLVTGIVGLTMICAYGLGLIPAIIAIVLGRKSMKKIDASGGQIGGRGLAQAGFIMGIISTVIIVVLVAVGAIFFTALFSTDCFGDGCD</sequence>
<keyword evidence="2" id="KW-1133">Transmembrane helix</keyword>
<feature type="transmembrane region" description="Helical" evidence="2">
    <location>
        <begin position="122"/>
        <end position="148"/>
    </location>
</feature>
<dbReference type="Proteomes" id="UP000655410">
    <property type="component" value="Unassembled WGS sequence"/>
</dbReference>
<reference evidence="5" key="1">
    <citation type="journal article" date="2019" name="Int. J. Syst. Evol. Microbiol.">
        <title>The Global Catalogue of Microorganisms (GCM) 10K type strain sequencing project: providing services to taxonomists for standard genome sequencing and annotation.</title>
        <authorList>
            <consortium name="The Broad Institute Genomics Platform"/>
            <consortium name="The Broad Institute Genome Sequencing Center for Infectious Disease"/>
            <person name="Wu L."/>
            <person name="Ma J."/>
        </authorList>
    </citation>
    <scope>NUCLEOTIDE SEQUENCE [LARGE SCALE GENOMIC DNA]</scope>
    <source>
        <strain evidence="5">CGMCC 4.7371</strain>
    </source>
</reference>
<evidence type="ECO:0000256" key="1">
    <source>
        <dbReference type="SAM" id="MobiDB-lite"/>
    </source>
</evidence>
<dbReference type="InterPro" id="IPR025241">
    <property type="entry name" value="DUF4190"/>
</dbReference>
<dbReference type="EMBL" id="BMNI01000004">
    <property type="protein sequence ID" value="GGO90206.1"/>
    <property type="molecule type" value="Genomic_DNA"/>
</dbReference>
<evidence type="ECO:0000256" key="2">
    <source>
        <dbReference type="SAM" id="Phobius"/>
    </source>
</evidence>
<feature type="region of interest" description="Disordered" evidence="1">
    <location>
        <begin position="1"/>
        <end position="47"/>
    </location>
</feature>
<keyword evidence="2" id="KW-0472">Membrane</keyword>
<accession>A0ABQ2NA78</accession>
<organism evidence="4 5">
    <name type="scientific">Nocardioides phosphati</name>
    <dbReference type="NCBI Taxonomy" id="1867775"/>
    <lineage>
        <taxon>Bacteria</taxon>
        <taxon>Bacillati</taxon>
        <taxon>Actinomycetota</taxon>
        <taxon>Actinomycetes</taxon>
        <taxon>Propionibacteriales</taxon>
        <taxon>Nocardioidaceae</taxon>
        <taxon>Nocardioides</taxon>
    </lineage>
</organism>